<dbReference type="Proteomes" id="UP000215335">
    <property type="component" value="Unassembled WGS sequence"/>
</dbReference>
<dbReference type="EC" id="3.1.3.48" evidence="2"/>
<comment type="catalytic activity">
    <reaction evidence="7">
        <text>O-phospho-L-tyrosyl-[protein] + H2O = L-tyrosyl-[protein] + phosphate</text>
        <dbReference type="Rhea" id="RHEA:10684"/>
        <dbReference type="Rhea" id="RHEA-COMP:10136"/>
        <dbReference type="Rhea" id="RHEA-COMP:20101"/>
        <dbReference type="ChEBI" id="CHEBI:15377"/>
        <dbReference type="ChEBI" id="CHEBI:43474"/>
        <dbReference type="ChEBI" id="CHEBI:46858"/>
        <dbReference type="ChEBI" id="CHEBI:61978"/>
        <dbReference type="EC" id="3.1.3.48"/>
    </reaction>
</comment>
<accession>A0A232F1V0</accession>
<dbReference type="GO" id="GO:0003993">
    <property type="term" value="F:acid phosphatase activity"/>
    <property type="evidence" value="ECO:0007669"/>
    <property type="project" value="TreeGrafter"/>
</dbReference>
<evidence type="ECO:0000313" key="10">
    <source>
        <dbReference type="EMBL" id="OXU24532.1"/>
    </source>
</evidence>
<dbReference type="InterPro" id="IPR036412">
    <property type="entry name" value="HAD-like_sf"/>
</dbReference>
<gene>
    <name evidence="10" type="ORF">TSAR_001689</name>
</gene>
<comment type="caution">
    <text evidence="10">The sequence shown here is derived from an EMBL/GenBank/DDBJ whole genome shotgun (WGS) entry which is preliminary data.</text>
</comment>
<evidence type="ECO:0000256" key="5">
    <source>
        <dbReference type="ARBA" id="ARBA00022842"/>
    </source>
</evidence>
<comment type="cofactor">
    <cofactor evidence="1">
        <name>Mg(2+)</name>
        <dbReference type="ChEBI" id="CHEBI:18420"/>
    </cofactor>
</comment>
<evidence type="ECO:0000256" key="8">
    <source>
        <dbReference type="ARBA" id="ARBA00055318"/>
    </source>
</evidence>
<dbReference type="NCBIfam" id="TIGR01685">
    <property type="entry name" value="MDP-1"/>
    <property type="match status" value="1"/>
</dbReference>
<sequence length="162" mass="18726">MSEKKPKVVVFDLDYTLWPFWVDTHVTPPFRKGQNNKIVDAHGQAVQYYPHSPEILKQLSEEGYEIGIASRTSEIRGANQLLDLFGWNKYIKYKEIYPGTKTTHFSKIKNASGVEYKDMIFFDDEQRNISDLTEVGVLSILVRNGVTHKVIQEGMNQFAKKR</sequence>
<keyword evidence="5" id="KW-0460">Magnesium</keyword>
<dbReference type="PANTHER" id="PTHR17901">
    <property type="entry name" value="MAGNESIUM-DEPENDENT PHOSPHATASE 1 MDP1"/>
    <property type="match status" value="1"/>
</dbReference>
<keyword evidence="3" id="KW-0479">Metal-binding</keyword>
<dbReference type="OrthoDB" id="2865258at2759"/>
<dbReference type="AlphaFoldDB" id="A0A232F1V0"/>
<dbReference type="Pfam" id="PF12689">
    <property type="entry name" value="Acid_PPase"/>
    <property type="match status" value="1"/>
</dbReference>
<dbReference type="GO" id="GO:0004725">
    <property type="term" value="F:protein tyrosine phosphatase activity"/>
    <property type="evidence" value="ECO:0007669"/>
    <property type="project" value="UniProtKB-EC"/>
</dbReference>
<dbReference type="PANTHER" id="PTHR17901:SF14">
    <property type="entry name" value="MAGNESIUM-DEPENDENT PHOSPHATASE 1"/>
    <property type="match status" value="1"/>
</dbReference>
<dbReference type="FunFam" id="3.40.50.1000:FF:000127">
    <property type="entry name" value="Magnesium-dependent phosphatase 1"/>
    <property type="match status" value="1"/>
</dbReference>
<evidence type="ECO:0000256" key="1">
    <source>
        <dbReference type="ARBA" id="ARBA00001946"/>
    </source>
</evidence>
<dbReference type="InterPro" id="IPR023214">
    <property type="entry name" value="HAD_sf"/>
</dbReference>
<dbReference type="SFLD" id="SFLDG01131">
    <property type="entry name" value="C1.5.2:_MDP_Like"/>
    <property type="match status" value="1"/>
</dbReference>
<dbReference type="InterPro" id="IPR010033">
    <property type="entry name" value="HAD_SF_ppase_IIIC"/>
</dbReference>
<evidence type="ECO:0000256" key="9">
    <source>
        <dbReference type="ARBA" id="ARBA00069981"/>
    </source>
</evidence>
<proteinExistence type="predicted"/>
<dbReference type="CDD" id="cd07501">
    <property type="entry name" value="HAD_MDP-1_like"/>
    <property type="match status" value="1"/>
</dbReference>
<evidence type="ECO:0000313" key="11">
    <source>
        <dbReference type="Proteomes" id="UP000215335"/>
    </source>
</evidence>
<evidence type="ECO:0000256" key="4">
    <source>
        <dbReference type="ARBA" id="ARBA00022801"/>
    </source>
</evidence>
<dbReference type="SFLD" id="SFLDS00003">
    <property type="entry name" value="Haloacid_Dehalogenase"/>
    <property type="match status" value="1"/>
</dbReference>
<dbReference type="STRING" id="543379.A0A232F1V0"/>
<dbReference type="InterPro" id="IPR035679">
    <property type="entry name" value="MDP-1_euk"/>
</dbReference>
<evidence type="ECO:0000256" key="2">
    <source>
        <dbReference type="ARBA" id="ARBA00013064"/>
    </source>
</evidence>
<keyword evidence="6" id="KW-0904">Protein phosphatase</keyword>
<dbReference type="GO" id="GO:0046872">
    <property type="term" value="F:metal ion binding"/>
    <property type="evidence" value="ECO:0007669"/>
    <property type="project" value="UniProtKB-KW"/>
</dbReference>
<comment type="function">
    <text evidence="8">Magnesium-dependent phosphatase which may act as a tyrosine phosphatase.</text>
</comment>
<dbReference type="SUPFAM" id="SSF56784">
    <property type="entry name" value="HAD-like"/>
    <property type="match status" value="1"/>
</dbReference>
<dbReference type="NCBIfam" id="TIGR01681">
    <property type="entry name" value="HAD-SF-IIIC"/>
    <property type="match status" value="1"/>
</dbReference>
<name>A0A232F1V0_9HYME</name>
<evidence type="ECO:0000256" key="6">
    <source>
        <dbReference type="ARBA" id="ARBA00022912"/>
    </source>
</evidence>
<reference evidence="10 11" key="1">
    <citation type="journal article" date="2017" name="Curr. Biol.">
        <title>The Evolution of Venom by Co-option of Single-Copy Genes.</title>
        <authorList>
            <person name="Martinson E.O."/>
            <person name="Mrinalini"/>
            <person name="Kelkar Y.D."/>
            <person name="Chang C.H."/>
            <person name="Werren J.H."/>
        </authorList>
    </citation>
    <scope>NUCLEOTIDE SEQUENCE [LARGE SCALE GENOMIC DNA]</scope>
    <source>
        <strain evidence="10 11">Alberta</strain>
        <tissue evidence="10">Whole body</tissue>
    </source>
</reference>
<keyword evidence="4" id="KW-0378">Hydrolase</keyword>
<dbReference type="InterPro" id="IPR010036">
    <property type="entry name" value="MDP_1_eu_arc"/>
</dbReference>
<dbReference type="EMBL" id="NNAY01001275">
    <property type="protein sequence ID" value="OXU24532.1"/>
    <property type="molecule type" value="Genomic_DNA"/>
</dbReference>
<dbReference type="Gene3D" id="3.40.50.1000">
    <property type="entry name" value="HAD superfamily/HAD-like"/>
    <property type="match status" value="1"/>
</dbReference>
<evidence type="ECO:0000256" key="7">
    <source>
        <dbReference type="ARBA" id="ARBA00051722"/>
    </source>
</evidence>
<dbReference type="SFLD" id="SFLDG01129">
    <property type="entry name" value="C1.5:_HAD__Beta-PGM__Phosphata"/>
    <property type="match status" value="1"/>
</dbReference>
<evidence type="ECO:0000256" key="3">
    <source>
        <dbReference type="ARBA" id="ARBA00022723"/>
    </source>
</evidence>
<protein>
    <recommendedName>
        <fullName evidence="9">Magnesium-dependent phosphatase 1</fullName>
        <ecNumber evidence="2">3.1.3.48</ecNumber>
    </recommendedName>
</protein>
<keyword evidence="11" id="KW-1185">Reference proteome</keyword>
<organism evidence="10 11">
    <name type="scientific">Trichomalopsis sarcophagae</name>
    <dbReference type="NCBI Taxonomy" id="543379"/>
    <lineage>
        <taxon>Eukaryota</taxon>
        <taxon>Metazoa</taxon>
        <taxon>Ecdysozoa</taxon>
        <taxon>Arthropoda</taxon>
        <taxon>Hexapoda</taxon>
        <taxon>Insecta</taxon>
        <taxon>Pterygota</taxon>
        <taxon>Neoptera</taxon>
        <taxon>Endopterygota</taxon>
        <taxon>Hymenoptera</taxon>
        <taxon>Apocrita</taxon>
        <taxon>Proctotrupomorpha</taxon>
        <taxon>Chalcidoidea</taxon>
        <taxon>Pteromalidae</taxon>
        <taxon>Pteromalinae</taxon>
        <taxon>Trichomalopsis</taxon>
    </lineage>
</organism>